<keyword evidence="4" id="KW-1185">Reference proteome</keyword>
<gene>
    <name evidence="3" type="ORF">IQ235_10495</name>
</gene>
<dbReference type="Pfam" id="PF00534">
    <property type="entry name" value="Glycos_transf_1"/>
    <property type="match status" value="1"/>
</dbReference>
<dbReference type="Gene3D" id="3.40.50.2000">
    <property type="entry name" value="Glycogen Phosphorylase B"/>
    <property type="match status" value="2"/>
</dbReference>
<evidence type="ECO:0000313" key="3">
    <source>
        <dbReference type="EMBL" id="MBE9041207.1"/>
    </source>
</evidence>
<proteinExistence type="predicted"/>
<dbReference type="PANTHER" id="PTHR45947:SF3">
    <property type="entry name" value="SULFOQUINOVOSYL TRANSFERASE SQD2"/>
    <property type="match status" value="1"/>
</dbReference>
<reference evidence="3" key="1">
    <citation type="submission" date="2020-10" db="EMBL/GenBank/DDBJ databases">
        <authorList>
            <person name="Castelo-Branco R."/>
            <person name="Eusebio N."/>
            <person name="Adriana R."/>
            <person name="Vieira A."/>
            <person name="Brugerolle De Fraissinette N."/>
            <person name="Rezende De Castro R."/>
            <person name="Schneider M.P."/>
            <person name="Vasconcelos V."/>
            <person name="Leao P.N."/>
        </authorList>
    </citation>
    <scope>NUCLEOTIDE SEQUENCE</scope>
    <source>
        <strain evidence="3">LEGE 11467</strain>
    </source>
</reference>
<sequence>MKLIYVSHVHPPSDAKLEQIGGMQTVSIELLKRLQNCSQVSVFPLLLESPAKGIEFRVAKFMGWLSLNLPRIVAREKADLILFSSMVTGSLTILLRNKIQIPMVAINHGQDTVVPIFPYQQILPKIFDCLNGVISVSEATKKSSIQRGLKPENGFVLPNGIKIEARSYDKQNSREILEKSFDLNLKYRYLLLSVGRQVKRKGHAWFIEKVFSLLDRNCTFLAIGDGKEHATLQELKRRSSVGDRIILPGRVSPELLRHAYDASDVFVMPNIPVAGDMEGFGVVMLEANEARTPVVASDLEGIQDVVCNGKNGYRVRPYDDRQFAQIVRDILNSKLEDLSESAYQFAAENFAWQNLGNRYIRCLQEIVNRAN</sequence>
<dbReference type="InterPro" id="IPR050194">
    <property type="entry name" value="Glycosyltransferase_grp1"/>
</dbReference>
<dbReference type="EMBL" id="JADEXN010000164">
    <property type="protein sequence ID" value="MBE9041207.1"/>
    <property type="molecule type" value="Genomic_DNA"/>
</dbReference>
<dbReference type="InterPro" id="IPR028098">
    <property type="entry name" value="Glyco_trans_4-like_N"/>
</dbReference>
<evidence type="ECO:0000259" key="1">
    <source>
        <dbReference type="Pfam" id="PF00534"/>
    </source>
</evidence>
<evidence type="ECO:0000259" key="2">
    <source>
        <dbReference type="Pfam" id="PF13439"/>
    </source>
</evidence>
<dbReference type="InterPro" id="IPR001296">
    <property type="entry name" value="Glyco_trans_1"/>
</dbReference>
<dbReference type="SUPFAM" id="SSF53756">
    <property type="entry name" value="UDP-Glycosyltransferase/glycogen phosphorylase"/>
    <property type="match status" value="1"/>
</dbReference>
<accession>A0A928VYL6</accession>
<feature type="domain" description="Glycosyl transferase family 1" evidence="1">
    <location>
        <begin position="185"/>
        <end position="343"/>
    </location>
</feature>
<dbReference type="AlphaFoldDB" id="A0A928VYL6"/>
<dbReference type="Proteomes" id="UP000621799">
    <property type="component" value="Unassembled WGS sequence"/>
</dbReference>
<dbReference type="CDD" id="cd03801">
    <property type="entry name" value="GT4_PimA-like"/>
    <property type="match status" value="1"/>
</dbReference>
<evidence type="ECO:0000313" key="4">
    <source>
        <dbReference type="Proteomes" id="UP000621799"/>
    </source>
</evidence>
<dbReference type="GO" id="GO:0016757">
    <property type="term" value="F:glycosyltransferase activity"/>
    <property type="evidence" value="ECO:0007669"/>
    <property type="project" value="InterPro"/>
</dbReference>
<dbReference type="PANTHER" id="PTHR45947">
    <property type="entry name" value="SULFOQUINOVOSYL TRANSFERASE SQD2"/>
    <property type="match status" value="1"/>
</dbReference>
<organism evidence="3 4">
    <name type="scientific">Zarconia navalis LEGE 11467</name>
    <dbReference type="NCBI Taxonomy" id="1828826"/>
    <lineage>
        <taxon>Bacteria</taxon>
        <taxon>Bacillati</taxon>
        <taxon>Cyanobacteriota</taxon>
        <taxon>Cyanophyceae</taxon>
        <taxon>Oscillatoriophycideae</taxon>
        <taxon>Oscillatoriales</taxon>
        <taxon>Oscillatoriales incertae sedis</taxon>
        <taxon>Zarconia</taxon>
        <taxon>Zarconia navalis</taxon>
    </lineage>
</organism>
<dbReference type="RefSeq" id="WP_264321432.1">
    <property type="nucleotide sequence ID" value="NZ_JADEXN010000164.1"/>
</dbReference>
<protein>
    <submittedName>
        <fullName evidence="3">Glycosyltransferase family 4 protein</fullName>
    </submittedName>
</protein>
<name>A0A928VYL6_9CYAN</name>
<comment type="caution">
    <text evidence="3">The sequence shown here is derived from an EMBL/GenBank/DDBJ whole genome shotgun (WGS) entry which is preliminary data.</text>
</comment>
<feature type="domain" description="Glycosyltransferase subfamily 4-like N-terminal" evidence="2">
    <location>
        <begin position="20"/>
        <end position="164"/>
    </location>
</feature>
<dbReference type="Pfam" id="PF13439">
    <property type="entry name" value="Glyco_transf_4"/>
    <property type="match status" value="1"/>
</dbReference>